<feature type="modified residue" description="N6-(pyridoxal phosphate)lysine" evidence="15">
    <location>
        <position position="109"/>
    </location>
</feature>
<evidence type="ECO:0000256" key="13">
    <source>
        <dbReference type="ARBA" id="ARBA00046672"/>
    </source>
</evidence>
<keyword evidence="8" id="KW-0456">Lyase</keyword>
<dbReference type="Pfam" id="PF02784">
    <property type="entry name" value="Orn_Arg_deC_N"/>
    <property type="match status" value="1"/>
</dbReference>
<evidence type="ECO:0000256" key="12">
    <source>
        <dbReference type="ARBA" id="ARBA00039485"/>
    </source>
</evidence>
<comment type="subcellular location">
    <subcellularLocation>
        <location evidence="2">Cytoplasm</location>
    </subcellularLocation>
</comment>
<dbReference type="GO" id="GO:0033387">
    <property type="term" value="P:putrescine biosynthetic process from arginine, via ornithine"/>
    <property type="evidence" value="ECO:0007669"/>
    <property type="project" value="TreeGrafter"/>
</dbReference>
<dbReference type="PANTHER" id="PTHR11482:SF6">
    <property type="entry name" value="ORNITHINE DECARBOXYLASE 1-RELATED"/>
    <property type="match status" value="1"/>
</dbReference>
<comment type="catalytic activity">
    <reaction evidence="14">
        <text>L-ornithine + H(+) = putrescine + CO2</text>
        <dbReference type="Rhea" id="RHEA:22964"/>
        <dbReference type="ChEBI" id="CHEBI:15378"/>
        <dbReference type="ChEBI" id="CHEBI:16526"/>
        <dbReference type="ChEBI" id="CHEBI:46911"/>
        <dbReference type="ChEBI" id="CHEBI:326268"/>
        <dbReference type="EC" id="4.1.1.17"/>
    </reaction>
</comment>
<evidence type="ECO:0000256" key="15">
    <source>
        <dbReference type="PIRSR" id="PIRSR600183-50"/>
    </source>
</evidence>
<dbReference type="SUPFAM" id="SSF50621">
    <property type="entry name" value="Alanine racemase C-terminal domain-like"/>
    <property type="match status" value="1"/>
</dbReference>
<dbReference type="AlphaFoldDB" id="A0A8X7NPT7"/>
<feature type="active site" description="Proton donor" evidence="15">
    <location>
        <position position="413"/>
    </location>
</feature>
<evidence type="ECO:0000256" key="8">
    <source>
        <dbReference type="ARBA" id="ARBA00023239"/>
    </source>
</evidence>
<evidence type="ECO:0000256" key="16">
    <source>
        <dbReference type="RuleBase" id="RU003737"/>
    </source>
</evidence>
<evidence type="ECO:0000256" key="7">
    <source>
        <dbReference type="ARBA" id="ARBA00023115"/>
    </source>
</evidence>
<evidence type="ECO:0000259" key="18">
    <source>
        <dbReference type="Pfam" id="PF02784"/>
    </source>
</evidence>
<dbReference type="Pfam" id="PF00278">
    <property type="entry name" value="Orn_DAP_Arg_deC"/>
    <property type="match status" value="1"/>
</dbReference>
<name>A0A8X7NPT7_CANPA</name>
<evidence type="ECO:0000256" key="1">
    <source>
        <dbReference type="ARBA" id="ARBA00001933"/>
    </source>
</evidence>
<keyword evidence="5" id="KW-0210">Decarboxylase</keyword>
<dbReference type="GO" id="GO:0004586">
    <property type="term" value="F:ornithine decarboxylase activity"/>
    <property type="evidence" value="ECO:0007669"/>
    <property type="project" value="UniProtKB-EC"/>
</dbReference>
<feature type="domain" description="Orn/DAP/Arg decarboxylase 2 C-terminal" evidence="17">
    <location>
        <begin position="81"/>
        <end position="441"/>
    </location>
</feature>
<dbReference type="FunFam" id="3.20.20.10:FF:000005">
    <property type="entry name" value="Ornithine decarboxylase"/>
    <property type="match status" value="1"/>
</dbReference>
<dbReference type="Proteomes" id="UP000590412">
    <property type="component" value="Unassembled WGS sequence"/>
</dbReference>
<evidence type="ECO:0000256" key="9">
    <source>
        <dbReference type="ARBA" id="ARBA00034115"/>
    </source>
</evidence>
<dbReference type="FunFam" id="2.40.37.10:FF:000010">
    <property type="entry name" value="Ornithine decarboxylase"/>
    <property type="match status" value="1"/>
</dbReference>
<dbReference type="InterPro" id="IPR022643">
    <property type="entry name" value="De-COase2_C"/>
</dbReference>
<evidence type="ECO:0000259" key="17">
    <source>
        <dbReference type="Pfam" id="PF00278"/>
    </source>
</evidence>
<comment type="function">
    <text evidence="11">Catalyzes the first and rate-limiting step of polyamine biosynthesis that converts ornithine into putrescine, which is the precursor for the polyamines, spermidine and spermine. Polyamines are essential for cell proliferation and are implicated in cellular processes, ranging from DNA replication to apoptosis.</text>
</comment>
<dbReference type="SUPFAM" id="SSF51419">
    <property type="entry name" value="PLP-binding barrel"/>
    <property type="match status" value="1"/>
</dbReference>
<dbReference type="EC" id="4.1.1.17" evidence="10"/>
<comment type="cofactor">
    <cofactor evidence="1 15">
        <name>pyridoxal 5'-phosphate</name>
        <dbReference type="ChEBI" id="CHEBI:597326"/>
    </cofactor>
</comment>
<dbReference type="GO" id="GO:0015940">
    <property type="term" value="P:pantothenate biosynthetic process"/>
    <property type="evidence" value="ECO:0007669"/>
    <property type="project" value="EnsemblFungi"/>
</dbReference>
<dbReference type="GO" id="GO:0005737">
    <property type="term" value="C:cytoplasm"/>
    <property type="evidence" value="ECO:0007669"/>
    <property type="project" value="UniProtKB-SubCell"/>
</dbReference>
<reference evidence="19" key="1">
    <citation type="submission" date="2020-03" db="EMBL/GenBank/DDBJ databases">
        <title>FDA dAtabase for Regulatory Grade micrObial Sequences (FDA-ARGOS): Supporting development and validation of Infectious Disease Dx tests.</title>
        <authorList>
            <person name="Campos J."/>
            <person name="Goldberg B."/>
            <person name="Tallon L."/>
            <person name="Sadzewicz L."/>
            <person name="Vavikolanu K."/>
            <person name="Mehta A."/>
            <person name="Aluvathingal J."/>
            <person name="Nadendla S."/>
            <person name="Nandy P."/>
            <person name="Geyer C."/>
            <person name="Yan Y."/>
            <person name="Sichtig H."/>
        </authorList>
    </citation>
    <scope>NUCLEOTIDE SEQUENCE [LARGE SCALE GENOMIC DNA]</scope>
    <source>
        <strain evidence="19">FDAARGOS_652</strain>
    </source>
</reference>
<dbReference type="InterPro" id="IPR009006">
    <property type="entry name" value="Ala_racemase/Decarboxylase_C"/>
</dbReference>
<dbReference type="InterPro" id="IPR000183">
    <property type="entry name" value="Orn/DAP/Arg_de-COase"/>
</dbReference>
<dbReference type="CDD" id="cd00622">
    <property type="entry name" value="PLPDE_III_ODC"/>
    <property type="match status" value="1"/>
</dbReference>
<evidence type="ECO:0000256" key="5">
    <source>
        <dbReference type="ARBA" id="ARBA00022793"/>
    </source>
</evidence>
<protein>
    <recommendedName>
        <fullName evidence="12">Ornithine decarboxylase</fullName>
        <ecNumber evidence="10">4.1.1.17</ecNumber>
    </recommendedName>
</protein>
<dbReference type="InterPro" id="IPR022644">
    <property type="entry name" value="De-COase2_N"/>
</dbReference>
<evidence type="ECO:0000256" key="11">
    <source>
        <dbReference type="ARBA" id="ARBA00037173"/>
    </source>
</evidence>
<keyword evidence="7" id="KW-0620">Polyamine biosynthesis</keyword>
<evidence type="ECO:0000256" key="10">
    <source>
        <dbReference type="ARBA" id="ARBA00034138"/>
    </source>
</evidence>
<dbReference type="InterPro" id="IPR029066">
    <property type="entry name" value="PLP-binding_barrel"/>
</dbReference>
<gene>
    <name evidence="19" type="primary">SPE1</name>
    <name evidence="19" type="ORF">FOB60_001481</name>
</gene>
<evidence type="ECO:0000256" key="6">
    <source>
        <dbReference type="ARBA" id="ARBA00022898"/>
    </source>
</evidence>
<evidence type="ECO:0000256" key="14">
    <source>
        <dbReference type="ARBA" id="ARBA00049127"/>
    </source>
</evidence>
<feature type="domain" description="Orn/DAP/Arg decarboxylase 2 N-terminal" evidence="18">
    <location>
        <begin position="86"/>
        <end position="321"/>
    </location>
</feature>
<keyword evidence="4" id="KW-0963">Cytoplasm</keyword>
<dbReference type="InterPro" id="IPR002433">
    <property type="entry name" value="Orn_de-COase"/>
</dbReference>
<comment type="similarity">
    <text evidence="3 16">Belongs to the Orn/Lys/Arg decarboxylase class-II family.</text>
</comment>
<accession>A0A8X7NPT7</accession>
<dbReference type="EMBL" id="JABWAB010000003">
    <property type="protein sequence ID" value="KAF6056926.1"/>
    <property type="molecule type" value="Genomic_DNA"/>
</dbReference>
<evidence type="ECO:0000256" key="2">
    <source>
        <dbReference type="ARBA" id="ARBA00004496"/>
    </source>
</evidence>
<comment type="pathway">
    <text evidence="9">Amine and polyamine biosynthesis; putrescine biosynthesis via L-ornithine pathway; putrescine from L-ornithine: step 1/1.</text>
</comment>
<proteinExistence type="inferred from homology"/>
<sequence length="466" mass="51816">MTLSVVEASPLRCIEEFNSNLQDKNNGLIKSKVAEAVCIGGNDDDDTNAKKCNSAVGKALIDHVNQIDHDECDAGDEDSFFVCDLNQVVKSVKTWRKYLPRIQPHYAIKCNTNAEVIKLLHQSGVNYDCASKNEIDTVLKLGIDAEKIVYANPCKTNSFIRHAKANNVNLTTVDNAHELHKLARFHPDCKILVRILTDDEGAQCRLSTKFGCSVATAVESILPLAQRLGLPVVGVAFHVGSGAKDFDSIYKAIRDSRIVFNCGLDMGFEMNMVDIGGGFEFETFVESSNMVNVSIDEFFPQDFVDRHKIKFIAEPGRFMVANAFTLAAHVIAKRELPHGEVGNEHDQIKAMLYINDGVYGNMNCILFDHQQPTAHVLKSGSHFYYNYMERGLNNGNDDKDKCLFHYSIWGPTCDGLDCVSTKSQLHCEVEVGDWLYFPNLGAYTSAAATQFNGFENDTKIIYIPIA</sequence>
<evidence type="ECO:0000313" key="20">
    <source>
        <dbReference type="Proteomes" id="UP000590412"/>
    </source>
</evidence>
<dbReference type="PANTHER" id="PTHR11482">
    <property type="entry name" value="ARGININE/DIAMINOPIMELATE/ORNITHINE DECARBOXYLASE"/>
    <property type="match status" value="1"/>
</dbReference>
<comment type="subunit">
    <text evidence="13">Homodimer. Only the dimer is catalytically active, as the active sites are constructed of residues from both monomers.</text>
</comment>
<dbReference type="PRINTS" id="PR01179">
    <property type="entry name" value="ODADCRBXLASE"/>
</dbReference>
<dbReference type="Gene3D" id="3.20.20.10">
    <property type="entry name" value="Alanine racemase"/>
    <property type="match status" value="1"/>
</dbReference>
<dbReference type="Gene3D" id="2.40.37.10">
    <property type="entry name" value="Lyase, Ornithine Decarboxylase, Chain A, domain 1"/>
    <property type="match status" value="1"/>
</dbReference>
<comment type="caution">
    <text evidence="19">The sequence shown here is derived from an EMBL/GenBank/DDBJ whole genome shotgun (WGS) entry which is preliminary data.</text>
</comment>
<evidence type="ECO:0000313" key="19">
    <source>
        <dbReference type="EMBL" id="KAF6056926.1"/>
    </source>
</evidence>
<dbReference type="PROSITE" id="PS00878">
    <property type="entry name" value="ODR_DC_2_1"/>
    <property type="match status" value="1"/>
</dbReference>
<evidence type="ECO:0000256" key="4">
    <source>
        <dbReference type="ARBA" id="ARBA00022490"/>
    </source>
</evidence>
<dbReference type="PRINTS" id="PR01182">
    <property type="entry name" value="ORNDCRBXLASE"/>
</dbReference>
<dbReference type="OrthoDB" id="5034579at2759"/>
<keyword evidence="6 15" id="KW-0663">Pyridoxal phosphate</keyword>
<organism evidence="19 20">
    <name type="scientific">Candida parapsilosis</name>
    <name type="common">Yeast</name>
    <dbReference type="NCBI Taxonomy" id="5480"/>
    <lineage>
        <taxon>Eukaryota</taxon>
        <taxon>Fungi</taxon>
        <taxon>Dikarya</taxon>
        <taxon>Ascomycota</taxon>
        <taxon>Saccharomycotina</taxon>
        <taxon>Pichiomycetes</taxon>
        <taxon>Debaryomycetaceae</taxon>
        <taxon>Candida/Lodderomyces clade</taxon>
        <taxon>Candida</taxon>
    </lineage>
</organism>
<dbReference type="InterPro" id="IPR022653">
    <property type="entry name" value="De-COase2_pyr-phos_BS"/>
</dbReference>
<evidence type="ECO:0000256" key="3">
    <source>
        <dbReference type="ARBA" id="ARBA00008872"/>
    </source>
</evidence>